<evidence type="ECO:0000313" key="17">
    <source>
        <dbReference type="RefSeq" id="XP_022103691.1"/>
    </source>
</evidence>
<evidence type="ECO:0000256" key="10">
    <source>
        <dbReference type="SAM" id="Phobius"/>
    </source>
</evidence>
<dbReference type="InterPro" id="IPR001791">
    <property type="entry name" value="Laminin_G"/>
</dbReference>
<evidence type="ECO:0000256" key="1">
    <source>
        <dbReference type="ARBA" id="ARBA00004479"/>
    </source>
</evidence>
<feature type="region of interest" description="Disordered" evidence="9">
    <location>
        <begin position="1453"/>
        <end position="1485"/>
    </location>
</feature>
<evidence type="ECO:0000256" key="6">
    <source>
        <dbReference type="ARBA" id="ARBA00023136"/>
    </source>
</evidence>
<name>A0A8B7ZDD8_ACAPL</name>
<feature type="domain" description="Laminin G" evidence="12">
    <location>
        <begin position="1092"/>
        <end position="1277"/>
    </location>
</feature>
<keyword evidence="4" id="KW-0677">Repeat</keyword>
<feature type="region of interest" description="Disordered" evidence="9">
    <location>
        <begin position="1552"/>
        <end position="1574"/>
    </location>
</feature>
<dbReference type="Pfam" id="PF02210">
    <property type="entry name" value="Laminin_G_2"/>
    <property type="match status" value="5"/>
</dbReference>
<comment type="caution">
    <text evidence="8">Lacks conserved residue(s) required for the propagation of feature annotation.</text>
</comment>
<dbReference type="PANTHER" id="PTHR15036:SF89">
    <property type="entry name" value="NEUREXIN 1, ISOFORM F"/>
    <property type="match status" value="1"/>
</dbReference>
<evidence type="ECO:0000256" key="4">
    <source>
        <dbReference type="ARBA" id="ARBA00022737"/>
    </source>
</evidence>
<dbReference type="FunFam" id="2.10.25.10:FF:000029">
    <property type="entry name" value="neurexin-1 isoform X1"/>
    <property type="match status" value="1"/>
</dbReference>
<feature type="transmembrane region" description="Helical" evidence="10">
    <location>
        <begin position="1500"/>
        <end position="1521"/>
    </location>
</feature>
<evidence type="ECO:0000259" key="13">
    <source>
        <dbReference type="PROSITE" id="PS50026"/>
    </source>
</evidence>
<dbReference type="RefSeq" id="XP_022103695.1">
    <property type="nucleotide sequence ID" value="XM_022248003.1"/>
</dbReference>
<dbReference type="KEGG" id="aplc:110986257"/>
<dbReference type="SUPFAM" id="SSF49899">
    <property type="entry name" value="Concanavalin A-like lectins/glucanases"/>
    <property type="match status" value="6"/>
</dbReference>
<evidence type="ECO:0000256" key="5">
    <source>
        <dbReference type="ARBA" id="ARBA00022989"/>
    </source>
</evidence>
<feature type="signal peptide" evidence="11">
    <location>
        <begin position="1"/>
        <end position="26"/>
    </location>
</feature>
<evidence type="ECO:0000313" key="18">
    <source>
        <dbReference type="RefSeq" id="XP_022103692.1"/>
    </source>
</evidence>
<keyword evidence="11" id="KW-0732">Signal</keyword>
<keyword evidence="6 10" id="KW-0472">Membrane</keyword>
<keyword evidence="5 10" id="KW-1133">Transmembrane helix</keyword>
<feature type="compositionally biased region" description="Polar residues" evidence="9">
    <location>
        <begin position="1400"/>
        <end position="1411"/>
    </location>
</feature>
<feature type="domain" description="Laminin G" evidence="12">
    <location>
        <begin position="873"/>
        <end position="1048"/>
    </location>
</feature>
<feature type="domain" description="EGF-like" evidence="13">
    <location>
        <begin position="205"/>
        <end position="243"/>
    </location>
</feature>
<evidence type="ECO:0000256" key="11">
    <source>
        <dbReference type="SAM" id="SignalP"/>
    </source>
</evidence>
<dbReference type="InterPro" id="IPR000742">
    <property type="entry name" value="EGF"/>
</dbReference>
<feature type="compositionally biased region" description="Polar residues" evidence="9">
    <location>
        <begin position="1317"/>
        <end position="1327"/>
    </location>
</feature>
<dbReference type="SMART" id="SM00294">
    <property type="entry name" value="4.1m"/>
    <property type="match status" value="1"/>
</dbReference>
<feature type="compositionally biased region" description="Low complexity" evidence="9">
    <location>
        <begin position="1385"/>
        <end position="1399"/>
    </location>
</feature>
<dbReference type="PROSITE" id="PS50026">
    <property type="entry name" value="EGF_3"/>
    <property type="match status" value="3"/>
</dbReference>
<evidence type="ECO:0000313" key="16">
    <source>
        <dbReference type="RefSeq" id="XP_022103690.1"/>
    </source>
</evidence>
<dbReference type="Proteomes" id="UP000694845">
    <property type="component" value="Unplaced"/>
</dbReference>
<evidence type="ECO:0000313" key="19">
    <source>
        <dbReference type="RefSeq" id="XP_022103693.1"/>
    </source>
</evidence>
<evidence type="ECO:0000256" key="9">
    <source>
        <dbReference type="SAM" id="MobiDB-lite"/>
    </source>
</evidence>
<feature type="compositionally biased region" description="Low complexity" evidence="9">
    <location>
        <begin position="1553"/>
        <end position="1568"/>
    </location>
</feature>
<dbReference type="InterPro" id="IPR013320">
    <property type="entry name" value="ConA-like_dom_sf"/>
</dbReference>
<dbReference type="PROSITE" id="PS50025">
    <property type="entry name" value="LAM_G_DOMAIN"/>
    <property type="match status" value="6"/>
</dbReference>
<evidence type="ECO:0000313" key="15">
    <source>
        <dbReference type="RefSeq" id="XP_022103689.1"/>
    </source>
</evidence>
<feature type="region of interest" description="Disordered" evidence="9">
    <location>
        <begin position="1382"/>
        <end position="1411"/>
    </location>
</feature>
<dbReference type="CDD" id="cd00110">
    <property type="entry name" value="LamG"/>
    <property type="match status" value="6"/>
</dbReference>
<dbReference type="RefSeq" id="XP_022103690.1">
    <property type="nucleotide sequence ID" value="XM_022247998.1"/>
</dbReference>
<dbReference type="InterPro" id="IPR050372">
    <property type="entry name" value="Neurexin-related_CASP"/>
</dbReference>
<evidence type="ECO:0000256" key="8">
    <source>
        <dbReference type="PROSITE-ProRule" id="PRU00076"/>
    </source>
</evidence>
<dbReference type="InterPro" id="IPR003585">
    <property type="entry name" value="Neurexin-like"/>
</dbReference>
<dbReference type="RefSeq" id="XP_022103689.1">
    <property type="nucleotide sequence ID" value="XM_022247997.1"/>
</dbReference>
<evidence type="ECO:0000256" key="3">
    <source>
        <dbReference type="ARBA" id="ARBA00022692"/>
    </source>
</evidence>
<dbReference type="RefSeq" id="XP_022103694.1">
    <property type="nucleotide sequence ID" value="XM_022248002.1"/>
</dbReference>
<dbReference type="CDD" id="cd00054">
    <property type="entry name" value="EGF_CA"/>
    <property type="match status" value="3"/>
</dbReference>
<evidence type="ECO:0000256" key="7">
    <source>
        <dbReference type="ARBA" id="ARBA00023157"/>
    </source>
</evidence>
<feature type="chain" id="PRO_5044665699" evidence="11">
    <location>
        <begin position="27"/>
        <end position="1585"/>
    </location>
</feature>
<dbReference type="RefSeq" id="XP_022103692.1">
    <property type="nucleotide sequence ID" value="XM_022248000.1"/>
</dbReference>
<proteinExistence type="predicted"/>
<dbReference type="SMART" id="SM00181">
    <property type="entry name" value="EGF"/>
    <property type="match status" value="3"/>
</dbReference>
<dbReference type="Pfam" id="PF00054">
    <property type="entry name" value="Laminin_G_1"/>
    <property type="match status" value="1"/>
</dbReference>
<organism evidence="14 19">
    <name type="scientific">Acanthaster planci</name>
    <name type="common">Crown-of-thorns starfish</name>
    <dbReference type="NCBI Taxonomy" id="133434"/>
    <lineage>
        <taxon>Eukaryota</taxon>
        <taxon>Metazoa</taxon>
        <taxon>Echinodermata</taxon>
        <taxon>Eleutherozoa</taxon>
        <taxon>Asterozoa</taxon>
        <taxon>Asteroidea</taxon>
        <taxon>Valvatacea</taxon>
        <taxon>Valvatida</taxon>
        <taxon>Acanthasteridae</taxon>
        <taxon>Acanthaster</taxon>
    </lineage>
</organism>
<accession>A0A8B7ZDD8</accession>
<evidence type="ECO:0000313" key="20">
    <source>
        <dbReference type="RefSeq" id="XP_022103694.1"/>
    </source>
</evidence>
<feature type="domain" description="Laminin G" evidence="12">
    <location>
        <begin position="26"/>
        <end position="209"/>
    </location>
</feature>
<dbReference type="Gene3D" id="2.10.25.10">
    <property type="entry name" value="Laminin"/>
    <property type="match status" value="3"/>
</dbReference>
<protein>
    <submittedName>
        <fullName evidence="15 16">Neurexin-1-like isoform X1</fullName>
    </submittedName>
</protein>
<feature type="domain" description="EGF-like" evidence="13">
    <location>
        <begin position="640"/>
        <end position="677"/>
    </location>
</feature>
<dbReference type="RefSeq" id="XP_022103691.1">
    <property type="nucleotide sequence ID" value="XM_022247999.1"/>
</dbReference>
<feature type="domain" description="Laminin G" evidence="12">
    <location>
        <begin position="265"/>
        <end position="445"/>
    </location>
</feature>
<dbReference type="RefSeq" id="XP_022103693.1">
    <property type="nucleotide sequence ID" value="XM_022248001.1"/>
</dbReference>
<comment type="subcellular location">
    <subcellularLocation>
        <location evidence="1">Membrane</location>
        <topology evidence="1">Single-pass type I membrane protein</topology>
    </subcellularLocation>
</comment>
<gene>
    <name evidence="15 16 17 18 19 20 21" type="primary">LOC110986257</name>
</gene>
<keyword evidence="3 10" id="KW-0812">Transmembrane</keyword>
<evidence type="ECO:0000313" key="14">
    <source>
        <dbReference type="Proteomes" id="UP000694845"/>
    </source>
</evidence>
<keyword evidence="7" id="KW-1015">Disulfide bond</keyword>
<feature type="domain" description="Laminin G" evidence="12">
    <location>
        <begin position="682"/>
        <end position="867"/>
    </location>
</feature>
<keyword evidence="2 8" id="KW-0245">EGF-like domain</keyword>
<evidence type="ECO:0000259" key="12">
    <source>
        <dbReference type="PROSITE" id="PS50025"/>
    </source>
</evidence>
<dbReference type="GeneID" id="110986257"/>
<dbReference type="Gene3D" id="2.60.120.200">
    <property type="match status" value="6"/>
</dbReference>
<dbReference type="SMART" id="SM00282">
    <property type="entry name" value="LamG"/>
    <property type="match status" value="6"/>
</dbReference>
<feature type="region of interest" description="Disordered" evidence="9">
    <location>
        <begin position="1301"/>
        <end position="1327"/>
    </location>
</feature>
<dbReference type="Pfam" id="PF00008">
    <property type="entry name" value="EGF"/>
    <property type="match status" value="1"/>
</dbReference>
<evidence type="ECO:0000256" key="2">
    <source>
        <dbReference type="ARBA" id="ARBA00022536"/>
    </source>
</evidence>
<dbReference type="GO" id="GO:0016020">
    <property type="term" value="C:membrane"/>
    <property type="evidence" value="ECO:0007669"/>
    <property type="project" value="UniProtKB-SubCell"/>
</dbReference>
<evidence type="ECO:0000313" key="21">
    <source>
        <dbReference type="RefSeq" id="XP_022103695.1"/>
    </source>
</evidence>
<sequence>MGHYFIYGRLLLSCLCLVAYTGLTGALYYEGTVDTYTQYERWNTSVNGTLRFQFKSRQSNVLLAYADDMKRVDFMEIAMEDGNLLLHMRINNKARTLIVGDNLDDGEWHTVEVIRNNPRKFTFKVDGDERSGSMDGEIIELPTQTDFFFGGIPRQVRRSHLAKPEARARTHLKGHIRNIAYLVQARPNRWRRPEQLASNNVQEDFSDLCSTNDPCKNGGLCVSEDTQSRCECDGTGFVGEICEEEFTPAPQSQSDEVPEEREETAITATFDGTSYISYSLALEEINTLQDDVIFDFRTQHPNGLLLYVGHESDFIYVALVNGLLEVAINLGSGEYRHSIQPRREMDVFTDNNWHKVRISRTRGDVRVRVDGSLLASGSAGGNFGRLTVGNEFYVGGSPNPATLSGSRVGENFRGNLRDVSYYGNIEMELLEKASRSDPLIYIQGDIIFREETVQGIDPITFLTEESLLRLPRWNAESKGSLSFDFRTNEPNAVIMYSSGSDEMSDFLAFELLEGYLYVILDLGSGPVREKAYTFPLNDGEWHHVVFERDLAIGIINVGSSTSHKFEVPGHNDKLNLEMDLIVGGIEPSLALPLELFSGALRQGYVGCIRNMAMNGETLDLPQYVEEQSEDGNIVRFCREEDPLCTSDPCQHGGSCREGWNRFICDCRKTGYSGETCKDEVARLAFNGNQSMRITLRETTRSKVEEIFLRFRTSHPDGMLIATTSDTIIDILLAELSHGEVRVTANFGTGSTTITAGTNLDDNQWHSFSIERHDRTLRLTVDDSDKAEAYNVSSRAGDDFESGTLDFRYIDVGSLLSRPHLTSSIDRPPNFQGHMEQFIYNNHHYFDLAREEMPDFIENTASFGEQMSRRPIHDPFTFHTPEVLVQLPQIKTYPSLSIFFQFKTTVADGLIFYTEGELDFLAIELVDGFIYYTFNLGGGAKTLRGNSRERLNDNRWHEVGISHDSRDRQVLKVDSRSARSRSTMDANHFDFTENLFVGGKETFEFLPEKVQATQGYQGCLASLEINGRHEDLMETAVSMELKEELTRGCEDKRELCIDHLCNFGGICVPGFDTYTCDCRRTSFTGQYCSNVSIGYQFGESGGLISLELPKDQWLRSDRDSLSLGFVAESQDGILTHISSANSHDYIEMKLLHGHLFVRYNFGAEDHVIGEKTYRVNDGRYHTVQFTRRGENSTLQVDFYPKVELFQNYGRKGGASYFDAQSKINIGATSSPFRRKRRAIMYPFQGVVAGLAYNDLRILDMAASGDERITFDGDVSLASPYAIWEYVTEPFPTVSLTTANVTDKPAEPGVPEPEPSPHVSGNKTLTGPTKMIMSTATTDGDIDFGTDPDNIFVTQSGCGSVDDEDCQIASVTKGDGAIFTPVDEMESTSAPSETTPSPSTAVPITTTPSPKTSLMDSTAAAGYSGSLCDILGNPGCLSGDATPSPAPDFNFTTFKSSPAATPPPVPPKTTRRAVPPTHKPTIGSVQPEEATGDGLGFLGQTWLVIGLVAAGALIFLLLVIILYKFRNRNEGSYHINESRNYSVSDATRTALLPSQQAAQQPNTNGTLPTKPIKPKLPPEYATKEWYV</sequence>
<reference evidence="15 16" key="1">
    <citation type="submission" date="2025-04" db="UniProtKB">
        <authorList>
            <consortium name="RefSeq"/>
        </authorList>
    </citation>
    <scope>IDENTIFICATION</scope>
</reference>
<feature type="domain" description="Laminin G" evidence="12">
    <location>
        <begin position="457"/>
        <end position="637"/>
    </location>
</feature>
<dbReference type="OrthoDB" id="6275838at2759"/>
<keyword evidence="14" id="KW-1185">Reference proteome</keyword>
<dbReference type="PANTHER" id="PTHR15036">
    <property type="entry name" value="PIKACHURIN-LIKE PROTEIN"/>
    <property type="match status" value="1"/>
</dbReference>
<feature type="domain" description="EGF-like" evidence="13">
    <location>
        <begin position="1051"/>
        <end position="1088"/>
    </location>
</feature>